<organism evidence="1 2">
    <name type="scientific">Citrus clementina</name>
    <name type="common">Clementine</name>
    <name type="synonym">Citrus deliciosa x Citrus sinensis</name>
    <dbReference type="NCBI Taxonomy" id="85681"/>
    <lineage>
        <taxon>Eukaryota</taxon>
        <taxon>Viridiplantae</taxon>
        <taxon>Streptophyta</taxon>
        <taxon>Embryophyta</taxon>
        <taxon>Tracheophyta</taxon>
        <taxon>Spermatophyta</taxon>
        <taxon>Magnoliopsida</taxon>
        <taxon>eudicotyledons</taxon>
        <taxon>Gunneridae</taxon>
        <taxon>Pentapetalae</taxon>
        <taxon>rosids</taxon>
        <taxon>malvids</taxon>
        <taxon>Sapindales</taxon>
        <taxon>Rutaceae</taxon>
        <taxon>Aurantioideae</taxon>
        <taxon>Citrus</taxon>
    </lineage>
</organism>
<evidence type="ECO:0000313" key="2">
    <source>
        <dbReference type="Proteomes" id="UP000030687"/>
    </source>
</evidence>
<dbReference type="KEGG" id="cic:CICLE_v100332301m"/>
<dbReference type="Proteomes" id="UP000030687">
    <property type="component" value="Unassembled WGS sequence"/>
</dbReference>
<keyword evidence="2" id="KW-1185">Reference proteome</keyword>
<name>V4VCT0_CITCL</name>
<gene>
    <name evidence="1" type="ORF">CICLE_v100332301mg</name>
</gene>
<sequence length="16" mass="1812">MDNSALNSAQMQQFLN</sequence>
<proteinExistence type="predicted"/>
<accession>V4VCT0</accession>
<dbReference type="InParanoid" id="V4VCT0"/>
<protein>
    <submittedName>
        <fullName evidence="1">Uncharacterized protein</fullName>
    </submittedName>
</protein>
<dbReference type="EMBL" id="KI536726">
    <property type="protein sequence ID" value="ESR50144.1"/>
    <property type="molecule type" value="Genomic_DNA"/>
</dbReference>
<evidence type="ECO:0000313" key="1">
    <source>
        <dbReference type="EMBL" id="ESR50144.1"/>
    </source>
</evidence>
<dbReference type="AlphaFoldDB" id="V4VCT0"/>
<reference evidence="1 2" key="1">
    <citation type="submission" date="2013-10" db="EMBL/GenBank/DDBJ databases">
        <authorList>
            <consortium name="International Citrus Genome Consortium"/>
            <person name="Jenkins J."/>
            <person name="Schmutz J."/>
            <person name="Prochnik S."/>
            <person name="Rokhsar D."/>
            <person name="Gmitter F."/>
            <person name="Ollitrault P."/>
            <person name="Machado M."/>
            <person name="Talon M."/>
            <person name="Wincker P."/>
            <person name="Jaillon O."/>
            <person name="Morgante M."/>
        </authorList>
    </citation>
    <scope>NUCLEOTIDE SEQUENCE</scope>
    <source>
        <strain evidence="2">cv. Clemenules</strain>
    </source>
</reference>
<feature type="non-terminal residue" evidence="1">
    <location>
        <position position="16"/>
    </location>
</feature>